<dbReference type="SUPFAM" id="SSF109604">
    <property type="entry name" value="HD-domain/PDEase-like"/>
    <property type="match status" value="1"/>
</dbReference>
<sequence>MLNKKKIINDPVHGFITIQSELIFDIINHSYFQRLRRIRQLGLTEFVYPGAIHTRFHHALGAMHLMSVSLHTLRSKSHEISEAEYEAALIAILLHDIGHGPFSHALENTVLSNVPHEEISALIMEFLNQEFGGALDLAIRIFNNQYERKFFHQLVASQLDMDRMDYLQRDSFFTGVSEGKIGADRIIKMLEIKNDQIVVEEKGIYSIENFLNTRRLMYWQVYLHKTTVSTEQMLTQAIRRARFLAQIGTEVFASPALSLFLKNEVNLSLFKNDKTFLKAFVRLDDYDVWGAIKIWTEHEDKVLSELSKMLINRKLFRVKLENERIPLDLKKQAYEQIKSQLKLSDRAVKENEIDYFLSYGVITNSAYFSDEQKILILKKNGQILDVAHASDLPNIKALTKMVKKYYLCYPKNIIL</sequence>
<dbReference type="InterPro" id="IPR003607">
    <property type="entry name" value="HD/PDEase_dom"/>
</dbReference>
<dbReference type="CDD" id="cd00077">
    <property type="entry name" value="HDc"/>
    <property type="match status" value="1"/>
</dbReference>
<dbReference type="GO" id="GO:0008832">
    <property type="term" value="F:dGTPase activity"/>
    <property type="evidence" value="ECO:0007669"/>
    <property type="project" value="TreeGrafter"/>
</dbReference>
<dbReference type="Pfam" id="PF19276">
    <property type="entry name" value="HD_assoc_2"/>
    <property type="match status" value="1"/>
</dbReference>
<dbReference type="EMBL" id="FONY01000026">
    <property type="protein sequence ID" value="SFF32684.1"/>
    <property type="molecule type" value="Genomic_DNA"/>
</dbReference>
<dbReference type="PANTHER" id="PTHR11373">
    <property type="entry name" value="DEOXYNUCLEOSIDE TRIPHOSPHATE TRIPHOSPHOHYDROLASE"/>
    <property type="match status" value="1"/>
</dbReference>
<dbReference type="GO" id="GO:0006203">
    <property type="term" value="P:dGTP catabolic process"/>
    <property type="evidence" value="ECO:0007669"/>
    <property type="project" value="TreeGrafter"/>
</dbReference>
<evidence type="ECO:0000259" key="1">
    <source>
        <dbReference type="SMART" id="SM00471"/>
    </source>
</evidence>
<dbReference type="SMART" id="SM00471">
    <property type="entry name" value="HDc"/>
    <property type="match status" value="1"/>
</dbReference>
<organism evidence="2 3">
    <name type="scientific">Thermoflexibacter ruber</name>
    <dbReference type="NCBI Taxonomy" id="1003"/>
    <lineage>
        <taxon>Bacteria</taxon>
        <taxon>Pseudomonadati</taxon>
        <taxon>Bacteroidota</taxon>
        <taxon>Cytophagia</taxon>
        <taxon>Cytophagales</taxon>
        <taxon>Thermoflexibacteraceae</taxon>
        <taxon>Thermoflexibacter</taxon>
    </lineage>
</organism>
<dbReference type="InterPro" id="IPR006674">
    <property type="entry name" value="HD_domain"/>
</dbReference>
<keyword evidence="3" id="KW-1185">Reference proteome</keyword>
<accession>A0A1I2HRC1</accession>
<feature type="domain" description="HD/PDEase" evidence="1">
    <location>
        <begin position="51"/>
        <end position="176"/>
    </location>
</feature>
<dbReference type="OrthoDB" id="9803619at2"/>
<dbReference type="RefSeq" id="WP_091546972.1">
    <property type="nucleotide sequence ID" value="NZ_FONY01000026.1"/>
</dbReference>
<gene>
    <name evidence="2" type="ORF">SAMN04488541_102612</name>
</gene>
<dbReference type="AlphaFoldDB" id="A0A1I2HRC1"/>
<dbReference type="InterPro" id="IPR050135">
    <property type="entry name" value="dGTPase-like"/>
</dbReference>
<reference evidence="2 3" key="1">
    <citation type="submission" date="2016-10" db="EMBL/GenBank/DDBJ databases">
        <authorList>
            <person name="de Groot N.N."/>
        </authorList>
    </citation>
    <scope>NUCLEOTIDE SEQUENCE [LARGE SCALE GENOMIC DNA]</scope>
    <source>
        <strain>GEY</strain>
        <strain evidence="3">DSM 9560</strain>
    </source>
</reference>
<dbReference type="PANTHER" id="PTHR11373:SF4">
    <property type="entry name" value="DEOXYNUCLEOSIDE TRIPHOSPHATE TRIPHOSPHOHYDROLASE SAMHD1"/>
    <property type="match status" value="1"/>
</dbReference>
<dbReference type="Proteomes" id="UP000199513">
    <property type="component" value="Unassembled WGS sequence"/>
</dbReference>
<proteinExistence type="predicted"/>
<dbReference type="Pfam" id="PF01966">
    <property type="entry name" value="HD"/>
    <property type="match status" value="1"/>
</dbReference>
<evidence type="ECO:0000313" key="3">
    <source>
        <dbReference type="Proteomes" id="UP000199513"/>
    </source>
</evidence>
<dbReference type="STRING" id="1003.SAMN04488541_102612"/>
<dbReference type="Gene3D" id="1.10.3210.10">
    <property type="entry name" value="Hypothetical protein af1432"/>
    <property type="match status" value="1"/>
</dbReference>
<evidence type="ECO:0000313" key="2">
    <source>
        <dbReference type="EMBL" id="SFF32684.1"/>
    </source>
</evidence>
<dbReference type="InterPro" id="IPR045509">
    <property type="entry name" value="HD_assoc_2"/>
</dbReference>
<protein>
    <recommendedName>
        <fullName evidence="1">HD/PDEase domain-containing protein</fullName>
    </recommendedName>
</protein>
<name>A0A1I2HRC1_9BACT</name>